<comment type="caution">
    <text evidence="1">The sequence shown here is derived from an EMBL/GenBank/DDBJ whole genome shotgun (WGS) entry which is preliminary data.</text>
</comment>
<reference evidence="2" key="1">
    <citation type="journal article" date="2023" name="Hortic. Res.">
        <title>A chromosome-level phased genome enabling allele-level studies in sweet orange: a case study on citrus Huanglongbing tolerance.</title>
        <authorList>
            <person name="Wu B."/>
            <person name="Yu Q."/>
            <person name="Deng Z."/>
            <person name="Duan Y."/>
            <person name="Luo F."/>
            <person name="Gmitter F. Jr."/>
        </authorList>
    </citation>
    <scope>NUCLEOTIDE SEQUENCE [LARGE SCALE GENOMIC DNA]</scope>
    <source>
        <strain evidence="2">cv. Valencia</strain>
    </source>
</reference>
<gene>
    <name evidence="1" type="ORF">KPL71_024125</name>
</gene>
<keyword evidence="2" id="KW-1185">Reference proteome</keyword>
<evidence type="ECO:0000313" key="2">
    <source>
        <dbReference type="Proteomes" id="UP000829398"/>
    </source>
</evidence>
<proteinExistence type="predicted"/>
<dbReference type="Proteomes" id="UP000829398">
    <property type="component" value="Chromosome 8"/>
</dbReference>
<name>A0ACB8IR03_CITSI</name>
<accession>A0ACB8IR03</accession>
<organism evidence="1 2">
    <name type="scientific">Citrus sinensis</name>
    <name type="common">Sweet orange</name>
    <name type="synonym">Citrus aurantium var. sinensis</name>
    <dbReference type="NCBI Taxonomy" id="2711"/>
    <lineage>
        <taxon>Eukaryota</taxon>
        <taxon>Viridiplantae</taxon>
        <taxon>Streptophyta</taxon>
        <taxon>Embryophyta</taxon>
        <taxon>Tracheophyta</taxon>
        <taxon>Spermatophyta</taxon>
        <taxon>Magnoliopsida</taxon>
        <taxon>eudicotyledons</taxon>
        <taxon>Gunneridae</taxon>
        <taxon>Pentapetalae</taxon>
        <taxon>rosids</taxon>
        <taxon>malvids</taxon>
        <taxon>Sapindales</taxon>
        <taxon>Rutaceae</taxon>
        <taxon>Aurantioideae</taxon>
        <taxon>Citrus</taxon>
    </lineage>
</organism>
<evidence type="ECO:0000313" key="1">
    <source>
        <dbReference type="EMBL" id="KAH9698766.1"/>
    </source>
</evidence>
<protein>
    <submittedName>
        <fullName evidence="1">Uncharacterized protein</fullName>
    </submittedName>
</protein>
<dbReference type="EMBL" id="CM039177">
    <property type="protein sequence ID" value="KAH9698766.1"/>
    <property type="molecule type" value="Genomic_DNA"/>
</dbReference>
<sequence>MGYDIDKVQDRVASNDSHSRYECTKAGKNIWRENESPVDKAKLKIIKNKKNEAEESARSDVEDMDNGPNKINVKPKARKWKLHARNNKAKGAKDLGLIGAKRPNSNGNWLSSQHKKKRVLSPPKQPHEGNHISPVNTLGNYSHISSNKIARQLKLTEEILDAGENLVAMEEDVSIERLANLFSYPWCCFGNFNEVMHFHEKNGGNEINLNMVAEFREAVQSCNLQDMGCKGYPCTWSNRRYDAYFIEERLDRFLCSKDWGNKFQDIVATNLMNWVSDHCLIILEFKERSKKSRNVSKSFPRDHYEDIWSSYEVCRGIVEEEWGRYGARVWETPVQQFQRTAKESLAQLKHWSKNEFECSPTPSQIQSALQGMLAKVTPEMNAQLEKMFTSEDIEEALAQMCPIKAPRALNNLLPSAENLWKMKVVQEPTCQRCRRNIESINHALLECKATRKIWLHFPYTVLSLEAHSQDIFSILQRMAKELRKADLELMVTLCWSAWFSRNNFIFEGREIDPIILAAKAEFVLAIFQRARKTEPAHIAHPRGEKQQEWLPPPENVFKINVDAAINSKTQSASVGALIRDSNGKIVVAGVN</sequence>